<evidence type="ECO:0000313" key="1">
    <source>
        <dbReference type="EMBL" id="OZG62115.1"/>
    </source>
</evidence>
<sequence>PYQVEAAVFYCVGYQHAVCRLIADVPLLDAALGGVLSYWGRNTLAFYCVNAPIYVRAIPSLLGLAG</sequence>
<dbReference type="EMBL" id="MWWY01000048">
    <property type="protein sequence ID" value="OZG62115.1"/>
    <property type="molecule type" value="Genomic_DNA"/>
</dbReference>
<comment type="caution">
    <text evidence="1">The sequence shown here is derived from an EMBL/GenBank/DDBJ whole genome shotgun (WGS) entry which is preliminary data.</text>
</comment>
<dbReference type="Proteomes" id="UP000216074">
    <property type="component" value="Unassembled WGS sequence"/>
</dbReference>
<keyword evidence="2" id="KW-1185">Reference proteome</keyword>
<feature type="non-terminal residue" evidence="1">
    <location>
        <position position="1"/>
    </location>
</feature>
<evidence type="ECO:0000313" key="2">
    <source>
        <dbReference type="Proteomes" id="UP000216074"/>
    </source>
</evidence>
<reference evidence="1 2" key="1">
    <citation type="journal article" date="2017" name="BMC Genomics">
        <title>Comparative genomic and phylogenomic analyses of the Bifidobacteriaceae family.</title>
        <authorList>
            <person name="Lugli G.A."/>
            <person name="Milani C."/>
            <person name="Turroni F."/>
            <person name="Duranti S."/>
            <person name="Mancabelli L."/>
            <person name="Mangifesta M."/>
            <person name="Ferrario C."/>
            <person name="Modesto M."/>
            <person name="Mattarelli P."/>
            <person name="Jiri K."/>
            <person name="van Sinderen D."/>
            <person name="Ventura M."/>
        </authorList>
    </citation>
    <scope>NUCLEOTIDE SEQUENCE [LARGE SCALE GENOMIC DNA]</scope>
    <source>
        <strain evidence="1 2">DSM 100202</strain>
    </source>
</reference>
<organism evidence="1 2">
    <name type="scientific">Bifidobacterium hapali</name>
    <dbReference type="NCBI Taxonomy" id="1630172"/>
    <lineage>
        <taxon>Bacteria</taxon>
        <taxon>Bacillati</taxon>
        <taxon>Actinomycetota</taxon>
        <taxon>Actinomycetes</taxon>
        <taxon>Bifidobacteriales</taxon>
        <taxon>Bifidobacteriaceae</taxon>
        <taxon>Bifidobacterium</taxon>
    </lineage>
</organism>
<proteinExistence type="predicted"/>
<accession>A0A261FT11</accession>
<dbReference type="AlphaFoldDB" id="A0A261FT11"/>
<name>A0A261FT11_9BIFI</name>
<protein>
    <submittedName>
        <fullName evidence="1">Uncharacterized protein</fullName>
    </submittedName>
</protein>
<gene>
    <name evidence="1" type="ORF">BHAP_2136</name>
</gene>